<dbReference type="Pfam" id="PF04893">
    <property type="entry name" value="Yip1"/>
    <property type="match status" value="1"/>
</dbReference>
<dbReference type="InterPro" id="IPR006977">
    <property type="entry name" value="Yip1_dom"/>
</dbReference>
<feature type="transmembrane region" description="Helical" evidence="5">
    <location>
        <begin position="143"/>
        <end position="164"/>
    </location>
</feature>
<dbReference type="AlphaFoldDB" id="A0A0A3IFW1"/>
<dbReference type="eggNOG" id="ENOG5032WHG">
    <property type="taxonomic scope" value="Bacteria"/>
</dbReference>
<reference evidence="7 8" key="1">
    <citation type="submission" date="2014-02" db="EMBL/GenBank/DDBJ databases">
        <title>Draft genome sequence of Lysinibacillus odysseyi NBRC 100172.</title>
        <authorList>
            <person name="Zhang F."/>
            <person name="Wang G."/>
            <person name="Zhang L."/>
        </authorList>
    </citation>
    <scope>NUCLEOTIDE SEQUENCE [LARGE SCALE GENOMIC DNA]</scope>
    <source>
        <strain evidence="7 8">NBRC 100172</strain>
    </source>
</reference>
<keyword evidence="2 5" id="KW-0812">Transmembrane</keyword>
<evidence type="ECO:0000256" key="2">
    <source>
        <dbReference type="ARBA" id="ARBA00022692"/>
    </source>
</evidence>
<dbReference type="STRING" id="1220589.CD32_20400"/>
<sequence>MYLEVIILNPFLTVWMHPKQTARDMIDNKPLGFIFLLIAIGSFAAFGSGYVNSELDDTLSVPILVILSLFLGPLVGIIIMFIYSGILFLVGKLLRGTGSFWDIFKAGALTYIPSMVTGFFYYIWMVFSPASYFSMYETSAFSIIVPLLSFVFGVWSIVINIAALAEAHRFSNWRAFFTLLIPFIIVMIFIFVIIAIIGIAFFSMFS</sequence>
<evidence type="ECO:0000256" key="5">
    <source>
        <dbReference type="SAM" id="Phobius"/>
    </source>
</evidence>
<comment type="caution">
    <text evidence="7">The sequence shown here is derived from an EMBL/GenBank/DDBJ whole genome shotgun (WGS) entry which is preliminary data.</text>
</comment>
<feature type="transmembrane region" description="Helical" evidence="5">
    <location>
        <begin position="63"/>
        <end position="91"/>
    </location>
</feature>
<evidence type="ECO:0000256" key="4">
    <source>
        <dbReference type="ARBA" id="ARBA00023136"/>
    </source>
</evidence>
<feature type="transmembrane region" description="Helical" evidence="5">
    <location>
        <begin position="176"/>
        <end position="205"/>
    </location>
</feature>
<organism evidence="7 8">
    <name type="scientific">Lysinibacillus odysseyi 34hs-1 = NBRC 100172</name>
    <dbReference type="NCBI Taxonomy" id="1220589"/>
    <lineage>
        <taxon>Bacteria</taxon>
        <taxon>Bacillati</taxon>
        <taxon>Bacillota</taxon>
        <taxon>Bacilli</taxon>
        <taxon>Bacillales</taxon>
        <taxon>Bacillaceae</taxon>
        <taxon>Lysinibacillus</taxon>
    </lineage>
</organism>
<evidence type="ECO:0000313" key="7">
    <source>
        <dbReference type="EMBL" id="KGR81708.1"/>
    </source>
</evidence>
<evidence type="ECO:0000256" key="1">
    <source>
        <dbReference type="ARBA" id="ARBA00004141"/>
    </source>
</evidence>
<feature type="transmembrane region" description="Helical" evidence="5">
    <location>
        <begin position="103"/>
        <end position="123"/>
    </location>
</feature>
<keyword evidence="3 5" id="KW-1133">Transmembrane helix</keyword>
<feature type="transmembrane region" description="Helical" evidence="5">
    <location>
        <begin position="31"/>
        <end position="51"/>
    </location>
</feature>
<keyword evidence="8" id="KW-1185">Reference proteome</keyword>
<proteinExistence type="predicted"/>
<evidence type="ECO:0000256" key="3">
    <source>
        <dbReference type="ARBA" id="ARBA00022989"/>
    </source>
</evidence>
<keyword evidence="4 5" id="KW-0472">Membrane</keyword>
<accession>A0A0A3IFW1</accession>
<comment type="subcellular location">
    <subcellularLocation>
        <location evidence="1">Membrane</location>
        <topology evidence="1">Multi-pass membrane protein</topology>
    </subcellularLocation>
</comment>
<name>A0A0A3IFW1_9BACI</name>
<dbReference type="GO" id="GO:0016020">
    <property type="term" value="C:membrane"/>
    <property type="evidence" value="ECO:0007669"/>
    <property type="project" value="UniProtKB-SubCell"/>
</dbReference>
<evidence type="ECO:0000259" key="6">
    <source>
        <dbReference type="Pfam" id="PF04893"/>
    </source>
</evidence>
<protein>
    <recommendedName>
        <fullName evidence="6">Yip1 domain-containing protein</fullName>
    </recommendedName>
</protein>
<dbReference type="Proteomes" id="UP000030437">
    <property type="component" value="Unassembled WGS sequence"/>
</dbReference>
<gene>
    <name evidence="7" type="ORF">CD32_20400</name>
</gene>
<evidence type="ECO:0000313" key="8">
    <source>
        <dbReference type="Proteomes" id="UP000030437"/>
    </source>
</evidence>
<dbReference type="EMBL" id="JPVP01000060">
    <property type="protein sequence ID" value="KGR81708.1"/>
    <property type="molecule type" value="Genomic_DNA"/>
</dbReference>
<feature type="domain" description="Yip1" evidence="6">
    <location>
        <begin position="13"/>
        <end position="193"/>
    </location>
</feature>